<evidence type="ECO:0000313" key="1">
    <source>
        <dbReference type="EMBL" id="MPN22089.1"/>
    </source>
</evidence>
<comment type="caution">
    <text evidence="1">The sequence shown here is derived from an EMBL/GenBank/DDBJ whole genome shotgun (WGS) entry which is preliminary data.</text>
</comment>
<sequence length="218" mass="24192">MIVAQIVFTRPGQLDWRTHPLGNGRRLGNIVSAQAPPEPTAATGDVKDDLFLGNPQGCGHQILTCRRVLSWRPQLDDAIVKPGRGILRLDTGMRDERIPIGRLHRFRRTSQCRGNIAVLAQHRFTGLSGQLGCLGDEFGPVVVCCRPFVPTDLQLTPRGIGCPGRIRNNRHPRQQTPQIAPPVYHESIANPWQGLDCIQVGTDHLATENRTFLIHCVE</sequence>
<protein>
    <submittedName>
        <fullName evidence="1">Uncharacterized protein</fullName>
    </submittedName>
</protein>
<dbReference type="EMBL" id="VSSQ01070245">
    <property type="protein sequence ID" value="MPN22089.1"/>
    <property type="molecule type" value="Genomic_DNA"/>
</dbReference>
<dbReference type="AlphaFoldDB" id="A0A645G8H6"/>
<accession>A0A645G8H6</accession>
<gene>
    <name evidence="1" type="ORF">SDC9_169472</name>
</gene>
<name>A0A645G8H6_9ZZZZ</name>
<reference evidence="1" key="1">
    <citation type="submission" date="2019-08" db="EMBL/GenBank/DDBJ databases">
        <authorList>
            <person name="Kucharzyk K."/>
            <person name="Murdoch R.W."/>
            <person name="Higgins S."/>
            <person name="Loffler F."/>
        </authorList>
    </citation>
    <scope>NUCLEOTIDE SEQUENCE</scope>
</reference>
<organism evidence="1">
    <name type="scientific">bioreactor metagenome</name>
    <dbReference type="NCBI Taxonomy" id="1076179"/>
    <lineage>
        <taxon>unclassified sequences</taxon>
        <taxon>metagenomes</taxon>
        <taxon>ecological metagenomes</taxon>
    </lineage>
</organism>
<proteinExistence type="predicted"/>